<comment type="caution">
    <text evidence="1">The sequence shown here is derived from an EMBL/GenBank/DDBJ whole genome shotgun (WGS) entry which is preliminary data.</text>
</comment>
<protein>
    <submittedName>
        <fullName evidence="1">Uncharacterized protein</fullName>
    </submittedName>
</protein>
<dbReference type="AlphaFoldDB" id="A0A834WJB8"/>
<name>A0A834WJB8_9FABA</name>
<dbReference type="Proteomes" id="UP000634136">
    <property type="component" value="Unassembled WGS sequence"/>
</dbReference>
<sequence length="78" mass="9007">MTLEREREEKVALGSAPFVYGKTPLMKEDEAGMLWINREGERKSREFENGGFQFHESSVVIKFKFALQLAKLRARISS</sequence>
<evidence type="ECO:0000313" key="1">
    <source>
        <dbReference type="EMBL" id="KAF7823038.1"/>
    </source>
</evidence>
<keyword evidence="2" id="KW-1185">Reference proteome</keyword>
<evidence type="ECO:0000313" key="2">
    <source>
        <dbReference type="Proteomes" id="UP000634136"/>
    </source>
</evidence>
<accession>A0A834WJB8</accession>
<gene>
    <name evidence="1" type="ORF">G2W53_021182</name>
</gene>
<organism evidence="1 2">
    <name type="scientific">Senna tora</name>
    <dbReference type="NCBI Taxonomy" id="362788"/>
    <lineage>
        <taxon>Eukaryota</taxon>
        <taxon>Viridiplantae</taxon>
        <taxon>Streptophyta</taxon>
        <taxon>Embryophyta</taxon>
        <taxon>Tracheophyta</taxon>
        <taxon>Spermatophyta</taxon>
        <taxon>Magnoliopsida</taxon>
        <taxon>eudicotyledons</taxon>
        <taxon>Gunneridae</taxon>
        <taxon>Pentapetalae</taxon>
        <taxon>rosids</taxon>
        <taxon>fabids</taxon>
        <taxon>Fabales</taxon>
        <taxon>Fabaceae</taxon>
        <taxon>Caesalpinioideae</taxon>
        <taxon>Cassia clade</taxon>
        <taxon>Senna</taxon>
    </lineage>
</organism>
<dbReference type="EMBL" id="JAAIUW010000007">
    <property type="protein sequence ID" value="KAF7823038.1"/>
    <property type="molecule type" value="Genomic_DNA"/>
</dbReference>
<proteinExistence type="predicted"/>
<reference evidence="1" key="1">
    <citation type="submission" date="2020-09" db="EMBL/GenBank/DDBJ databases">
        <title>Genome-Enabled Discovery of Anthraquinone Biosynthesis in Senna tora.</title>
        <authorList>
            <person name="Kang S.-H."/>
            <person name="Pandey R.P."/>
            <person name="Lee C.-M."/>
            <person name="Sim J.-S."/>
            <person name="Jeong J.-T."/>
            <person name="Choi B.-S."/>
            <person name="Jung M."/>
            <person name="Ginzburg D."/>
            <person name="Zhao K."/>
            <person name="Won S.Y."/>
            <person name="Oh T.-J."/>
            <person name="Yu Y."/>
            <person name="Kim N.-H."/>
            <person name="Lee O.R."/>
            <person name="Lee T.-H."/>
            <person name="Bashyal P."/>
            <person name="Kim T.-S."/>
            <person name="Lee W.-H."/>
            <person name="Kawkins C."/>
            <person name="Kim C.-K."/>
            <person name="Kim J.S."/>
            <person name="Ahn B.O."/>
            <person name="Rhee S.Y."/>
            <person name="Sohng J.K."/>
        </authorList>
    </citation>
    <scope>NUCLEOTIDE SEQUENCE</scope>
    <source>
        <tissue evidence="1">Leaf</tissue>
    </source>
</reference>